<dbReference type="Pfam" id="PF13424">
    <property type="entry name" value="TPR_12"/>
    <property type="match status" value="1"/>
</dbReference>
<dbReference type="SMART" id="SM00028">
    <property type="entry name" value="TPR"/>
    <property type="match status" value="29"/>
</dbReference>
<comment type="caution">
    <text evidence="2">The sequence shown here is derived from an EMBL/GenBank/DDBJ whole genome shotgun (WGS) entry which is preliminary data.</text>
</comment>
<dbReference type="Pfam" id="PF13181">
    <property type="entry name" value="TPR_8"/>
    <property type="match status" value="1"/>
</dbReference>
<feature type="repeat" description="TPR" evidence="1">
    <location>
        <begin position="3378"/>
        <end position="3411"/>
    </location>
</feature>
<keyword evidence="1" id="KW-0802">TPR repeat</keyword>
<sequence>MDSSNLRRPAERVVTERPFAEVEASLEKAGRVEELIRLYEGRARETTGAEAARVLVRAGQLAHERLRNPARSEELLRRALLIAEDPRPALLGLKAVYEARQDMSALVDVLERLGALSEGDESASFFLKAANLHEQKLFRRDRAVLCLQWAVRARPERNTFKRARQLLMADERFQPVFDSLERERAALGAEGMAEEYAALCEKLVEDPTEHVLAQQVLAVVRELEPKNVRADKAAQTLQRFEQTWRERARTLRGMSLEERDRKSAARLSLLVAKLHAWYEPTATDKVKEALDRCFLLWPGMPDAVGLIEFLAERNGDVSSAQSWIEALANEARDRTVQADLWLRLGTLRMTRLNDPAGALAAFEKATSVDPSRADIANLGAELLLDQQREADALAMLERVLTTVKDRSTRVTLHLRLADLYLQQKDGTATRTHLESVLKLDPVNAAAAFMLARLLAEQEDLAALEPLLDLAMLAPRSRAERVAFCEGLALLYEEAENARGAFEVLARALTLEPSRPMLLEAVVEHASKAHAEPALATALRRAAMAALPPEASVPIWRHLARLLEGPLADPAGAEAAWKEVLARAPGDSAAQEAVKALRAAAALSADPKTRLEGEILRREASGATPAELEPLVRELVRLAPDDPAGVRRLQAVCIALSKVEEATELAGRLAKVSETQVERSDWAARQARLYAERLNRPQEAATLFLQLLSENVSTGVVLGGLERLATAGVRTAEIAEALARHYGRQGDHQRQVTALSQQLEATQDVAARQRLFAQIAGLQEKQLADGRSAFDLRIKALREVPTDEGNRAQLARQAHELSAHAELVRVLRALAGEAEAPALAVQLLSETATLAEASGALPEAIGALEAALQRAPESSDVLGRLIQMYGKAGRAAEADALLRKRIQTAPRAEKVELLMQLVELNAGLGRPLQAAEALQAAIQAGADEVRHLPRLAELYEKADRKPEWGQVLARQIALAEDAGDLDRVARLTLKRSQVLQDSSGDRTDVVRSFSDILRQRPSDTDARAALEGMLTAGPAREEAARALIPAYEATKDHRKLVAALEVLAEVAKDDAARVLALRQTAQVHLAQLRQPELAFASLARALRLAPGDAALRVAARQAAEDADSLDAYAEILIELTEEGTSDAVRVGLLRELAEVQEKKLDDRAAALQSLRALLMLEPGSVDCLKALQRLHRAGEEWAALAEVLEKLAAAAPDVAEQIAYLREAALLHESKLSDLERAANAWRVIAEKDPLQREAAAALDRLYTELEHPKELAWALGLRRTQEGQSPQGREVSFRLAELLRTSLGDANAALQLYQGILAEDPGHPGARAALEDWVKAAVPMSAGALEVLDPVLARLGDHARRVALREARLASAMSVEKVQLTADIRRIYEQDMQQPSLAFMAAVKAFSQGIERESLQPELERLARDTGSHEMLAELYEEAASELPAGEAATLSMLRRSAELREQMGQTEEAASVWKKVLEDAPQDRQALDALSRLYERGQNAKSLSEVYAAQSALATDPEARRALLVKAGEAHAAAGDDAKAIETWRSALAIRKAADGLLALDKLFAKTRRPLEQADVLAQLAELAKDNESRHGFILRRAQLLEKEGSHAEALSAYRELLGLAPGDPQTVAGLERLLQLDAQRVEAARLLEPVYRGLNDTRKMVDVLEILLPVTQPALRLERIQEIATLREALGQTSLAFVSRLRAFNDAPLAEGVCDDLERLAADSGSFEEVAAAYEDQLDHGATEPLAGDLWRRLAAIYDGRLKRYDLAVRALEEVSRRDPKNKQVLESIARVHRRTGANRELAMVMRRQVAAEPSVPAQVNLLFELAHLAEETLGDKALAAQTYRDVLERRPEDANAFKLLGRVLTQMERWPELAQHIEREIQLTDARNAQEEGSELRVRLGRLKFSRLDDPRGALELYQEVLRRRAGHAGAVGALEEMARSDSPLRGQAALALEPVFAAVGDHLKQVQMLESRVSAEPVPQERAALLRRIAETYAGPLENAEMAFLSATRALRELPDEPRTLELCLSLVDKAGALEELAAILSETAPRAGDTARAELYRALARLQARLGEDDESLASWRKVLTLLPTDTEALDSMARMVADQGTPQELLEVLRRQLASAEESARRAQVLLQIAALQDEKLHDGLGALATLRRLLDVKPDDAAALARMDGLCQKLERWPELADVLARRIALVTPEEGLELKFRLAVARETKLLDKAGALALYGEVLSIQPNHLGTVGRLEALVGREPQNLLAVETLLNAFRASGDVTRLASLIETRVGVSPDAHERKTLLGELATLRESQGEPELTFLALFRSFKEDPNDRELRIRLENATDAAGSYDELVVAYEDALPRVAEVQDAAEICLKLGQLFESRLSEPERAIIYYERARKLDSTAQVKSLAALDRLYITLEAWPELADVLEALASTADQTVEKVGYLFRLGQLVQEKLDNMDRAASAFEQVLALDPTHLASARLLEGIYDAAGAQDKLYAILKLQSERVTGLERERVLMRMAQVSSEGLEDLDRAIKLYRELLAKNPRNDQAFTALEGLYEQAGRHEELRVLLADRLAQTLDPREVVRLNERLGKVVYRLLKQPEMAVTYLKAALDRDPRHRGVLDTLRELYEETGPAEELVGILRRLVPLQESAEGVKVLRLRLAEVLSGMGRREEALDAARRALEVEPHAVADLERVQALFVSLRAYNDAVRVLELKVQVHLQENERDQAVATWFAVADLWSGAGNKPELAAGALEKVLELDPANRTAYERVCELYRANKDWRAYAQVVDRYLPHLVTEEEKLATLKELAKVQEERLGQKDVAFLALCRALQIDASDDMLREEVERLADETGSHEELAAVYEEVADALPRGPLAERMYATLARVHDLKLDDAQAAEAALRKILEFDPTNATALDGLAGMFQRRGREREYVVALEQKIEAAGSIEARKAILREIARVQDEQGDPDEAASALLRALELEPDAETLGDLTALYRRQKAWKDVAATLLRARDLAATVEERARIQVEVAGVYERDIGDDEPAVAAYRQALEFEPYNLQALESLERLHTRLDQPAELLAIYERMLEVITDYRERVRVLFRCASIWEDTFQNPANADAFIEGVLAIDPQNMQAIKSLIRLRRMQARWEDLIVAYERQLQLATSTQEQAEIYVEVGNVYHQQLKQVDRAVNTYHHALGMDPMCRPALHALGNLYERSGNWPYALEVLQQEAQLAGHSPEAVELYYRMGRMHEDMLMDTGSARASYQSALAIDPGHLASIRALKGIQEQEKDWGGYEQTLLQEAQQTEEPEAKARALLEVARYNAETKGDPDTATHYYEETLRYAPDSLDAARPLSDVYSAREDWVRCERMLDIVVRKMAERAIAEKDSGLAAELCRQLYRLGYVADKLGNRDKALDSYKKAYDLDATYLPVLEGYGHLLVQHAQRYEDALRIFQTILIHHREELTDMEVVEVYWQLGDIHAKLNQADRAQNHFEKALAVDSSHEASLRALVALMDASQRWERAADLRQQLAQVLDGESKVQVYLELGQLAREKLKDPYQAIDAYTGALKLMPESLEVLDALYVLLRETRQGQKAADMLERMLRLPALSSEPNKAKRVWFALGELRRDELRDVDGAAQAFNTALDLDHRFVEAFSALEAMLGGASQWRALEENYVKMIGRMPKTPDTHGARMGLWRALGDLYRQVLKSPENAVAAYGLVAKGLPDDASVQEIYAELAAATPGKEDEAIAALRRALPNTRDARKVCSQLVRLCALRRDYDGAWRAAQAVAGLLGEAGDDEKEILSKLGPYAKLKEVAQRPLPDRMWSSHLLHPRLRGPFTELMGLLFEQLGHLYAVPFQNYQLVPKKHRIDLAGSQEYHVQHYRYVARLFGMDAVELYSPHLVARRENMAKRSNEPAPDPRLNVEVLQTHPACLRAGGRFFAEQGQKEAYYMLGRTFALVRPELALSQRLAPERLEAVVQAALSLVVPNLRFTVDPRAVDAERRVLEKSVSEQGRAALAKVARVYVPVATPADVRQYLEGVELTAVRAGLLAAGECEPVKRMVLEETGSAFRVSPKAKLQDLLVFATSDELRELRVAIGTDVEVQVKK</sequence>
<dbReference type="OrthoDB" id="5244639at2"/>
<evidence type="ECO:0000313" key="3">
    <source>
        <dbReference type="Proteomes" id="UP000182229"/>
    </source>
</evidence>
<dbReference type="EMBL" id="MPIN01000006">
    <property type="protein sequence ID" value="OJH38275.1"/>
    <property type="molecule type" value="Genomic_DNA"/>
</dbReference>
<feature type="repeat" description="TPR" evidence="1">
    <location>
        <begin position="2938"/>
        <end position="2971"/>
    </location>
</feature>
<gene>
    <name evidence="2" type="ORF">BON30_24360</name>
</gene>
<accession>A0A1L9B7Q2</accession>
<dbReference type="Proteomes" id="UP000182229">
    <property type="component" value="Unassembled WGS sequence"/>
</dbReference>
<name>A0A1L9B7Q2_9BACT</name>
<dbReference type="Pfam" id="PF13176">
    <property type="entry name" value="TPR_7"/>
    <property type="match status" value="1"/>
</dbReference>
<reference evidence="3" key="1">
    <citation type="submission" date="2016-11" db="EMBL/GenBank/DDBJ databases">
        <authorList>
            <person name="Shukria A."/>
            <person name="Stevens D.C."/>
        </authorList>
    </citation>
    <scope>NUCLEOTIDE SEQUENCE [LARGE SCALE GENOMIC DNA]</scope>
    <source>
        <strain evidence="3">Cbfe23</strain>
    </source>
</reference>
<evidence type="ECO:0000256" key="1">
    <source>
        <dbReference type="PROSITE-ProRule" id="PRU00339"/>
    </source>
</evidence>
<reference evidence="2 3" key="2">
    <citation type="submission" date="2016-12" db="EMBL/GenBank/DDBJ databases">
        <title>Draft Genome Sequence of Cystobacter ferrugineus Strain Cbfe23.</title>
        <authorList>
            <person name="Akbar S."/>
            <person name="Dowd S.E."/>
            <person name="Stevens D.C."/>
        </authorList>
    </citation>
    <scope>NUCLEOTIDE SEQUENCE [LARGE SCALE GENOMIC DNA]</scope>
    <source>
        <strain evidence="2 3">Cbfe23</strain>
    </source>
</reference>
<proteinExistence type="predicted"/>
<dbReference type="STRING" id="83449.BON30_24360"/>
<feature type="repeat" description="TPR" evidence="1">
    <location>
        <begin position="2058"/>
        <end position="2091"/>
    </location>
</feature>
<dbReference type="SUPFAM" id="SSF48452">
    <property type="entry name" value="TPR-like"/>
    <property type="match status" value="11"/>
</dbReference>
<dbReference type="PANTHER" id="PTHR12558:SF13">
    <property type="entry name" value="CELL DIVISION CYCLE PROTEIN 27 HOMOLOG"/>
    <property type="match status" value="1"/>
</dbReference>
<keyword evidence="3" id="KW-1185">Reference proteome</keyword>
<dbReference type="Gene3D" id="1.25.40.10">
    <property type="entry name" value="Tetratricopeptide repeat domain"/>
    <property type="match status" value="14"/>
</dbReference>
<dbReference type="PANTHER" id="PTHR12558">
    <property type="entry name" value="CELL DIVISION CYCLE 16,23,27"/>
    <property type="match status" value="1"/>
</dbReference>
<dbReference type="PROSITE" id="PS50005">
    <property type="entry name" value="TPR"/>
    <property type="match status" value="5"/>
</dbReference>
<protein>
    <submittedName>
        <fullName evidence="2">Gliding motility protein</fullName>
    </submittedName>
</protein>
<feature type="repeat" description="TPR" evidence="1">
    <location>
        <begin position="3453"/>
        <end position="3486"/>
    </location>
</feature>
<dbReference type="InterPro" id="IPR019734">
    <property type="entry name" value="TPR_rpt"/>
</dbReference>
<feature type="repeat" description="TPR" evidence="1">
    <location>
        <begin position="2648"/>
        <end position="2681"/>
    </location>
</feature>
<dbReference type="RefSeq" id="WP_071900781.1">
    <property type="nucleotide sequence ID" value="NZ_MPIN01000006.1"/>
</dbReference>
<dbReference type="InterPro" id="IPR011990">
    <property type="entry name" value="TPR-like_helical_dom_sf"/>
</dbReference>
<organism evidence="2 3">
    <name type="scientific">Cystobacter ferrugineus</name>
    <dbReference type="NCBI Taxonomy" id="83449"/>
    <lineage>
        <taxon>Bacteria</taxon>
        <taxon>Pseudomonadati</taxon>
        <taxon>Myxococcota</taxon>
        <taxon>Myxococcia</taxon>
        <taxon>Myxococcales</taxon>
        <taxon>Cystobacterineae</taxon>
        <taxon>Archangiaceae</taxon>
        <taxon>Cystobacter</taxon>
    </lineage>
</organism>
<evidence type="ECO:0000313" key="2">
    <source>
        <dbReference type="EMBL" id="OJH38275.1"/>
    </source>
</evidence>